<protein>
    <submittedName>
        <fullName evidence="2">Putative esterase</fullName>
    </submittedName>
</protein>
<dbReference type="Pfam" id="PF00756">
    <property type="entry name" value="Esterase"/>
    <property type="match status" value="1"/>
</dbReference>
<dbReference type="STRING" id="471852.Tcur_4804"/>
<dbReference type="InterPro" id="IPR050583">
    <property type="entry name" value="Mycobacterial_A85_antigen"/>
</dbReference>
<dbReference type="PANTHER" id="PTHR48098">
    <property type="entry name" value="ENTEROCHELIN ESTERASE-RELATED"/>
    <property type="match status" value="1"/>
</dbReference>
<dbReference type="SUPFAM" id="SSF53474">
    <property type="entry name" value="alpha/beta-Hydrolases"/>
    <property type="match status" value="1"/>
</dbReference>
<dbReference type="eggNOG" id="COG0627">
    <property type="taxonomic scope" value="Bacteria"/>
</dbReference>
<feature type="signal peptide" evidence="1">
    <location>
        <begin position="1"/>
        <end position="26"/>
    </location>
</feature>
<dbReference type="InterPro" id="IPR000801">
    <property type="entry name" value="Esterase-like"/>
</dbReference>
<sequence length="343" mass="37733">MRLSQGVRRAAAAAGALALGCTLVPAAPAAAAAYRPADNGAKIVKVRRLDSRALELTMRSPAVGKKLKALVLLPKGWKRTAKRTWPTVYMYAGGGGDDHTTWVRQTDLRKVAARWNVMVVLPYNGQFGGFVNHYNYGKGGRPKWETHHTLEVRQLVERNLRAGKRRAVMGISAGALGAMSYAGRHPRLFKYVAAFSGTLHIRKPGVPQILMALNARVGNDDPYKIWGVPGVHEANWKAHNPYDLAPRLRGIGLYVSSGTTGEPGPLDPKNLSPEEALRKRVLGGLSEQVTGDTSKAFAARLRKLKIPVTTHFYGDGWHAWPYWEREMHRAWPKAMKALGAKRA</sequence>
<keyword evidence="1" id="KW-0732">Signal</keyword>
<dbReference type="AlphaFoldDB" id="D1A7B6"/>
<name>D1A7B6_THECD</name>
<keyword evidence="3" id="KW-1185">Reference proteome</keyword>
<dbReference type="Proteomes" id="UP000001918">
    <property type="component" value="Chromosome"/>
</dbReference>
<dbReference type="Gene3D" id="3.40.50.1820">
    <property type="entry name" value="alpha/beta hydrolase"/>
    <property type="match status" value="1"/>
</dbReference>
<dbReference type="KEGG" id="tcu:Tcur_4804"/>
<dbReference type="EMBL" id="CP001738">
    <property type="protein sequence ID" value="ACZ00322.1"/>
    <property type="molecule type" value="Genomic_DNA"/>
</dbReference>
<dbReference type="HOGENOM" id="CLU_026624_0_0_11"/>
<evidence type="ECO:0000313" key="2">
    <source>
        <dbReference type="EMBL" id="ACZ00322.1"/>
    </source>
</evidence>
<dbReference type="GO" id="GO:0016747">
    <property type="term" value="F:acyltransferase activity, transferring groups other than amino-acyl groups"/>
    <property type="evidence" value="ECO:0007669"/>
    <property type="project" value="TreeGrafter"/>
</dbReference>
<reference evidence="2 3" key="1">
    <citation type="journal article" date="2011" name="Stand. Genomic Sci.">
        <title>Complete genome sequence of Thermomonospora curvata type strain (B9).</title>
        <authorList>
            <person name="Chertkov O."/>
            <person name="Sikorski J."/>
            <person name="Nolan M."/>
            <person name="Lapidus A."/>
            <person name="Lucas S."/>
            <person name="Del Rio T.G."/>
            <person name="Tice H."/>
            <person name="Cheng J.F."/>
            <person name="Goodwin L."/>
            <person name="Pitluck S."/>
            <person name="Liolios K."/>
            <person name="Ivanova N."/>
            <person name="Mavromatis K."/>
            <person name="Mikhailova N."/>
            <person name="Ovchinnikova G."/>
            <person name="Pati A."/>
            <person name="Chen A."/>
            <person name="Palaniappan K."/>
            <person name="Djao O.D."/>
            <person name="Land M."/>
            <person name="Hauser L."/>
            <person name="Chang Y.J."/>
            <person name="Jeffries C.D."/>
            <person name="Brettin T."/>
            <person name="Han C."/>
            <person name="Detter J.C."/>
            <person name="Rohde M."/>
            <person name="Goker M."/>
            <person name="Woyke T."/>
            <person name="Bristow J."/>
            <person name="Eisen J.A."/>
            <person name="Markowitz V."/>
            <person name="Hugenholtz P."/>
            <person name="Klenk H.P."/>
            <person name="Kyrpides N.C."/>
        </authorList>
    </citation>
    <scope>NUCLEOTIDE SEQUENCE [LARGE SCALE GENOMIC DNA]</scope>
    <source>
        <strain evidence="3">ATCC 19995 / DSM 43183 / JCM 3096 / KCTC 9072 / NBRC 15933 / NCIMB 10081 / Henssen B9</strain>
    </source>
</reference>
<dbReference type="PROSITE" id="PS51257">
    <property type="entry name" value="PROKAR_LIPOPROTEIN"/>
    <property type="match status" value="1"/>
</dbReference>
<gene>
    <name evidence="2" type="ordered locus">Tcur_4804</name>
</gene>
<dbReference type="ESTHER" id="thecd-d1a7b6">
    <property type="family name" value="A85-Mycolyl-transferase"/>
</dbReference>
<evidence type="ECO:0000256" key="1">
    <source>
        <dbReference type="SAM" id="SignalP"/>
    </source>
</evidence>
<proteinExistence type="predicted"/>
<organism evidence="2 3">
    <name type="scientific">Thermomonospora curvata (strain ATCC 19995 / DSM 43183 / JCM 3096 / KCTC 9072 / NBRC 15933 / NCIMB 10081 / Henssen B9)</name>
    <dbReference type="NCBI Taxonomy" id="471852"/>
    <lineage>
        <taxon>Bacteria</taxon>
        <taxon>Bacillati</taxon>
        <taxon>Actinomycetota</taxon>
        <taxon>Actinomycetes</taxon>
        <taxon>Streptosporangiales</taxon>
        <taxon>Thermomonosporaceae</taxon>
        <taxon>Thermomonospora</taxon>
    </lineage>
</organism>
<dbReference type="PANTHER" id="PTHR48098:SF1">
    <property type="entry name" value="DIACYLGLYCEROL ACYLTRANSFERASE_MYCOLYLTRANSFERASE AG85A"/>
    <property type="match status" value="1"/>
</dbReference>
<accession>D1A7B6</accession>
<feature type="chain" id="PRO_5038572560" evidence="1">
    <location>
        <begin position="27"/>
        <end position="343"/>
    </location>
</feature>
<evidence type="ECO:0000313" key="3">
    <source>
        <dbReference type="Proteomes" id="UP000001918"/>
    </source>
</evidence>
<dbReference type="OrthoDB" id="4527292at2"/>
<dbReference type="InterPro" id="IPR029058">
    <property type="entry name" value="AB_hydrolase_fold"/>
</dbReference>
<dbReference type="RefSeq" id="WP_012855103.1">
    <property type="nucleotide sequence ID" value="NC_013510.1"/>
</dbReference>